<dbReference type="GO" id="GO:0006508">
    <property type="term" value="P:proteolysis"/>
    <property type="evidence" value="ECO:0007669"/>
    <property type="project" value="UniProtKB-KW"/>
</dbReference>
<dbReference type="InterPro" id="IPR001548">
    <property type="entry name" value="Peptidase_M2"/>
</dbReference>
<comment type="cofactor">
    <cofactor evidence="2">
        <name>Zn(2+)</name>
        <dbReference type="ChEBI" id="CHEBI:29105"/>
    </cofactor>
</comment>
<feature type="binding site" evidence="29">
    <location>
        <position position="381"/>
    </location>
    <ligand>
        <name>Zn(2+)</name>
        <dbReference type="ChEBI" id="CHEBI:29105"/>
        <label>1</label>
        <note>catalytic</note>
    </ligand>
</feature>
<dbReference type="PANTHER" id="PTHR10514">
    <property type="entry name" value="ANGIOTENSIN-CONVERTING ENZYME"/>
    <property type="match status" value="1"/>
</dbReference>
<evidence type="ECO:0000256" key="24">
    <source>
        <dbReference type="ARBA" id="ARBA00049470"/>
    </source>
</evidence>
<dbReference type="PANTHER" id="PTHR10514:SF27">
    <property type="entry name" value="ANGIOTENSIN-CONVERTING ENZYME"/>
    <property type="match status" value="1"/>
</dbReference>
<feature type="glycosylation site" description="N-linked (GlcNAc...) asparagine" evidence="31">
    <location>
        <position position="64"/>
    </location>
</feature>
<dbReference type="PRINTS" id="PR00791">
    <property type="entry name" value="PEPDIPTASEA"/>
</dbReference>
<evidence type="ECO:0000256" key="14">
    <source>
        <dbReference type="ARBA" id="ARBA00039858"/>
    </source>
</evidence>
<comment type="catalytic activity">
    <reaction evidence="23">
        <text>bradykinin + H2O = L-Phe-L-Arg + bradykinin(1-7)</text>
        <dbReference type="Rhea" id="RHEA:71451"/>
        <dbReference type="ChEBI" id="CHEBI:15377"/>
        <dbReference type="ChEBI" id="CHEBI:132988"/>
        <dbReference type="ChEBI" id="CHEBI:133147"/>
        <dbReference type="ChEBI" id="CHEBI:147352"/>
    </reaction>
    <physiologicalReaction direction="left-to-right" evidence="23">
        <dbReference type="Rhea" id="RHEA:71452"/>
    </physiologicalReaction>
</comment>
<evidence type="ECO:0000256" key="29">
    <source>
        <dbReference type="PIRSR" id="PIRSR601548-3"/>
    </source>
</evidence>
<feature type="active site" description="Proton donor 1" evidence="25">
    <location>
        <position position="507"/>
    </location>
</feature>
<evidence type="ECO:0000256" key="12">
    <source>
        <dbReference type="ARBA" id="ARBA00023180"/>
    </source>
</evidence>
<keyword evidence="11 30" id="KW-1015">Disulfide bond</keyword>
<evidence type="ECO:0000256" key="4">
    <source>
        <dbReference type="ARBA" id="ARBA00022645"/>
    </source>
</evidence>
<keyword evidence="7 36" id="KW-0732">Signal</keyword>
<feature type="active site" description="Proton acceptor 2" evidence="27">
    <location>
        <position position="948"/>
    </location>
</feature>
<feature type="binding site" evidence="29">
    <location>
        <position position="405"/>
    </location>
    <ligand>
        <name>Zn(2+)</name>
        <dbReference type="ChEBI" id="CHEBI:29105"/>
        <label>1</label>
        <note>catalytic</note>
    </ligand>
</feature>
<evidence type="ECO:0000256" key="28">
    <source>
        <dbReference type="PIRSR" id="PIRSR601548-2"/>
    </source>
</evidence>
<feature type="active site" description="Proton acceptor 1" evidence="25">
    <location>
        <position position="378"/>
    </location>
</feature>
<keyword evidence="4 34" id="KW-0121">Carboxypeptidase</keyword>
<comment type="catalytic activity">
    <reaction evidence="22">
        <text>neurotensin + H2O = neurotensin(1-11) + L-isoleucyl-L-leucine</text>
        <dbReference type="Rhea" id="RHEA:71475"/>
        <dbReference type="ChEBI" id="CHEBI:15377"/>
        <dbReference type="ChEBI" id="CHEBI:147362"/>
        <dbReference type="ChEBI" id="CHEBI:190704"/>
        <dbReference type="ChEBI" id="CHEBI:190706"/>
    </reaction>
    <physiologicalReaction direction="left-to-right" evidence="22">
        <dbReference type="Rhea" id="RHEA:71476"/>
    </physiologicalReaction>
</comment>
<sequence length="1248" mass="143073">MLWGAVVVLLPLLGLCNFVLPPEWGPGTFPATEAGAKDFVTAYNTAAELVIYQNQEASWTYQTNITPHNAEKKVESDGMKQVFTEAWGKKAKDNFSPTVLATFNTTLQRCLKKINILGAANLPAGERNEYNVILSKMSEIYSTAKVCPKANECWSIEPELTETMANSRSYKTLLYAWEGWHNASGVPLRAEYTKFVELSNKAYKADGFDDTGAYWRSWYKSKTFANDLEAIYKQVQPLYQNLHAFVRRKLYDHYGPKYINLKGPIPAHLLGNMWSQTWNNIYGMMIPFPGKPNVDVTDEMVAKNWNATHMFRVAEEFFTSLGLIKMPQEFWDKSMFEKPEGREVVCHASAWDFYNRKDFRIKQCTTVSMQQLFTVHHEMGHVEYYLQYKEQPINFRRGANPGFHEAIGDVMSLSVSTPKHLASIGLLSNATNDNESDINYLLKMALDKMAFLPFGYLIDQWRWSVFSGRTPPERYNADWWHLRTKYQGICPPTKRTEEHMDAGAKYHIPGNTPYISIVSRLAKPYKVLVNFLKSGESKPWEQVLQEAVGTNKIDASSLMEYFGPIITWLKEQNAAMNETLGWPDFNWVPPVPEGYPEDIDMIADEVQAKNFLEEYNSTAEVVWNAYTEASWAFNTDINEKNRQNMLQKNLDMSNHTLTYGKEARKYDTTDFQDGALKRILNKLGDIERAGLPDEELKEYNNLLANMDTKYSVAEVCRANGTCHPLDPDLQKIMAESRDYDELLFAWQGWRNASGRELRQDYKRYVQLANKAAALNGHSDNGAFWRSMYETHSFEEDLEHLWKELEPLYLNVHAYVRRSLYRKYGGKHINLKGPIPAHLLGNMWAQTWSGIMDLAIPYPDATQVDATPAMIAKGWNATRMFQESDNFFTSLGLLPMPPEFWVKSMLEKPNDGRNVVCHASAWDFYNRKDVRIKQCTVITMDDLITVHHEMGHVQYFLQYKDQPISFRDGANPGFHEAIGDVLALSVATPKHLKEIGLLDVVEDNPESTINYLMSIALDKIAFLPFGYLMDQWRWKVFDGRISQGEYNKEWWNMRVKYQGVCPPVARTEQDFDPGAKFHIPANVPYVRYFVSFVIQFQFHQALCNTAGHVGPLHQCDIYRSKEAGKLLGDVMKLGFSKPWPEAMAMITGEPIMSAKPLVQYFKPLTDWLEVENNKNGEVRGWPEYDWKPPILDNSKVNFLGMSLDGAAAAAGQWVLLVLGLVLLVATILLGYKYKKSKRRNLSSSELELK</sequence>
<feature type="signal peptide" evidence="36">
    <location>
        <begin position="1"/>
        <end position="18"/>
    </location>
</feature>
<evidence type="ECO:0000256" key="7">
    <source>
        <dbReference type="ARBA" id="ARBA00022729"/>
    </source>
</evidence>
<evidence type="ECO:0000256" key="27">
    <source>
        <dbReference type="PIRSR" id="PIRSR601548-11"/>
    </source>
</evidence>
<feature type="disulfide bond" evidence="33">
    <location>
        <begin position="916"/>
        <end position="934"/>
    </location>
</feature>
<evidence type="ECO:0000256" key="11">
    <source>
        <dbReference type="ARBA" id="ARBA00023157"/>
    </source>
</evidence>
<evidence type="ECO:0000256" key="36">
    <source>
        <dbReference type="SAM" id="SignalP"/>
    </source>
</evidence>
<feature type="binding site" evidence="32">
    <location>
        <position position="947"/>
    </location>
    <ligand>
        <name>Zn(2+)</name>
        <dbReference type="ChEBI" id="CHEBI:29105"/>
        <label>2</label>
        <note>catalytic</note>
    </ligand>
</feature>
<evidence type="ECO:0000256" key="35">
    <source>
        <dbReference type="SAM" id="Phobius"/>
    </source>
</evidence>
<dbReference type="SUPFAM" id="SSF55486">
    <property type="entry name" value="Metalloproteases ('zincins'), catalytic domain"/>
    <property type="match status" value="2"/>
</dbReference>
<feature type="transmembrane region" description="Helical" evidence="35">
    <location>
        <begin position="1209"/>
        <end position="1230"/>
    </location>
</feature>
<keyword evidence="12 26" id="KW-0325">Glycoprotein</keyword>
<feature type="glycosylation site" description="N-linked (GlcNAc...) (complex) asparagine" evidence="26">
    <location>
        <position position="654"/>
    </location>
</feature>
<feature type="chain" id="PRO_5034735573" description="Angiotensin-converting enzyme" evidence="36">
    <location>
        <begin position="19"/>
        <end position="1248"/>
    </location>
</feature>
<dbReference type="EC" id="3.4.-.-" evidence="34"/>
<evidence type="ECO:0000256" key="22">
    <source>
        <dbReference type="ARBA" id="ARBA00049273"/>
    </source>
</evidence>
<feature type="glycosylation site" description="N-linked (GlcNAc...) asparagine; partial" evidence="26">
    <location>
        <position position="719"/>
    </location>
</feature>
<comment type="caution">
    <text evidence="33">Lacks conserved residue(s) required for the propagation of feature annotation.</text>
</comment>
<feature type="binding site" evidence="32">
    <location>
        <position position="975"/>
    </location>
    <ligand>
        <name>Zn(2+)</name>
        <dbReference type="ChEBI" id="CHEBI:29105"/>
        <label>2</label>
        <note>catalytic</note>
    </ligand>
</feature>
<dbReference type="CDD" id="cd06461">
    <property type="entry name" value="M2_ACE"/>
    <property type="match status" value="2"/>
</dbReference>
<evidence type="ECO:0000256" key="2">
    <source>
        <dbReference type="ARBA" id="ARBA00001947"/>
    </source>
</evidence>
<feature type="disulfide bond" evidence="30">
    <location>
        <begin position="147"/>
        <end position="153"/>
    </location>
</feature>
<dbReference type="Ensembl" id="ENSOKIT00005049368.1">
    <property type="protein sequence ID" value="ENSOKIP00005046804.1"/>
    <property type="gene ID" value="ENSOKIG00005018150.1"/>
</dbReference>
<evidence type="ECO:0000313" key="38">
    <source>
        <dbReference type="Proteomes" id="UP000694557"/>
    </source>
</evidence>
<dbReference type="GO" id="GO:0004180">
    <property type="term" value="F:carboxypeptidase activity"/>
    <property type="evidence" value="ECO:0007669"/>
    <property type="project" value="UniProtKB-KW"/>
</dbReference>
<comment type="catalytic activity">
    <reaction evidence="13">
        <text>Release of a C-terminal dipeptide, oligopeptide-|-Xaa-Yaa, when Xaa is not Pro, and Yaa is neither Asp nor Glu. Thus, conversion of angiotensin I to angiotensin II, with increase in vasoconstrictor activity, but no action on angiotensin II.</text>
        <dbReference type="EC" id="3.4.15.1"/>
    </reaction>
</comment>
<evidence type="ECO:0000256" key="9">
    <source>
        <dbReference type="ARBA" id="ARBA00022833"/>
    </source>
</evidence>
<dbReference type="AlphaFoldDB" id="A0A8C7MDJ3"/>
<protein>
    <recommendedName>
        <fullName evidence="14 34">Angiotensin-converting enzyme</fullName>
        <ecNumber evidence="34">3.4.-.-</ecNumber>
    </recommendedName>
</protein>
<evidence type="ECO:0000256" key="32">
    <source>
        <dbReference type="PIRSR" id="PIRSR601548-8"/>
    </source>
</evidence>
<keyword evidence="35" id="KW-0812">Transmembrane</keyword>
<dbReference type="GeneTree" id="ENSGT00940000163600"/>
<keyword evidence="5 34" id="KW-0645">Protease</keyword>
<comment type="catalytic activity">
    <reaction evidence="21">
        <text>substance P + H2O = substance P(1-8) + Gly-L-Leu-L-Met-NH2</text>
        <dbReference type="Rhea" id="RHEA:71463"/>
        <dbReference type="ChEBI" id="CHEBI:15377"/>
        <dbReference type="ChEBI" id="CHEBI:190692"/>
        <dbReference type="ChEBI" id="CHEBI:190694"/>
        <dbReference type="ChEBI" id="CHEBI:190699"/>
    </reaction>
    <physiologicalReaction direction="left-to-right" evidence="21">
        <dbReference type="Rhea" id="RHEA:71464"/>
    </physiologicalReaction>
</comment>
<comment type="catalytic activity">
    <reaction evidence="20">
        <text>Leu-enkephalin + H2O = L-tyrosylglycylglycine + L-phenylalanyl-L-leucine</text>
        <dbReference type="Rhea" id="RHEA:71487"/>
        <dbReference type="ChEBI" id="CHEBI:15377"/>
        <dbReference type="ChEBI" id="CHEBI:190689"/>
        <dbReference type="ChEBI" id="CHEBI:190708"/>
        <dbReference type="ChEBI" id="CHEBI:190710"/>
    </reaction>
    <physiologicalReaction direction="left-to-right" evidence="20">
        <dbReference type="Rhea" id="RHEA:71488"/>
    </physiologicalReaction>
</comment>
<evidence type="ECO:0000256" key="26">
    <source>
        <dbReference type="PIRSR" id="PIRSR601548-10"/>
    </source>
</evidence>
<feature type="disulfide bond" evidence="30 33">
    <location>
        <begin position="346"/>
        <end position="364"/>
    </location>
</feature>
<comment type="similarity">
    <text evidence="3 33 34">Belongs to the peptidase M2 family.</text>
</comment>
<reference evidence="37" key="2">
    <citation type="submission" date="2025-09" db="UniProtKB">
        <authorList>
            <consortium name="Ensembl"/>
        </authorList>
    </citation>
    <scope>IDENTIFICATION</scope>
</reference>
<evidence type="ECO:0000256" key="3">
    <source>
        <dbReference type="ARBA" id="ARBA00008139"/>
    </source>
</evidence>
<comment type="catalytic activity">
    <reaction evidence="24">
        <text>substance P + H2O = substance P(1-9) + L-Leu-L-Met-NH2</text>
        <dbReference type="Rhea" id="RHEA:71459"/>
        <dbReference type="ChEBI" id="CHEBI:15377"/>
        <dbReference type="ChEBI" id="CHEBI:190692"/>
        <dbReference type="ChEBI" id="CHEBI:190693"/>
        <dbReference type="ChEBI" id="CHEBI:190700"/>
    </reaction>
    <physiologicalReaction direction="left-to-right" evidence="24">
        <dbReference type="Rhea" id="RHEA:71460"/>
    </physiologicalReaction>
</comment>
<feature type="binding site" evidence="29">
    <location>
        <position position="377"/>
    </location>
    <ligand>
        <name>Zn(2+)</name>
        <dbReference type="ChEBI" id="CHEBI:29105"/>
        <label>1</label>
        <note>catalytic</note>
    </ligand>
</feature>
<name>A0A8C7MDJ3_ONCKI</name>
<dbReference type="Proteomes" id="UP000694557">
    <property type="component" value="Unassembled WGS sequence"/>
</dbReference>
<evidence type="ECO:0000256" key="18">
    <source>
        <dbReference type="ARBA" id="ARBA00047862"/>
    </source>
</evidence>
<evidence type="ECO:0000256" key="34">
    <source>
        <dbReference type="RuleBase" id="RU361144"/>
    </source>
</evidence>
<dbReference type="GO" id="GO:0046872">
    <property type="term" value="F:metal ion binding"/>
    <property type="evidence" value="ECO:0007669"/>
    <property type="project" value="UniProtKB-KW"/>
</dbReference>
<comment type="catalytic activity">
    <reaction evidence="16">
        <text>substance P + H2O = L-Phe-L-Phe-Gly-L-Leu-L-Met-NH2 + substance P(1-6)</text>
        <dbReference type="Rhea" id="RHEA:71471"/>
        <dbReference type="ChEBI" id="CHEBI:15377"/>
        <dbReference type="ChEBI" id="CHEBI:190692"/>
        <dbReference type="ChEBI" id="CHEBI:190696"/>
        <dbReference type="ChEBI" id="CHEBI:190697"/>
    </reaction>
    <physiologicalReaction direction="left-to-right" evidence="16">
        <dbReference type="Rhea" id="RHEA:71472"/>
    </physiologicalReaction>
</comment>
<dbReference type="GO" id="GO:0008241">
    <property type="term" value="F:peptidyl-dipeptidase activity"/>
    <property type="evidence" value="ECO:0007669"/>
    <property type="project" value="UniProtKB-EC"/>
</dbReference>
<comment type="catalytic activity">
    <reaction evidence="18">
        <text>angiotensin I + H2O = L-histidyl-L-leucine + angiotensin II</text>
        <dbReference type="Rhea" id="RHEA:63560"/>
        <dbReference type="ChEBI" id="CHEBI:15377"/>
        <dbReference type="ChEBI" id="CHEBI:58506"/>
        <dbReference type="ChEBI" id="CHEBI:147350"/>
        <dbReference type="ChEBI" id="CHEBI:147392"/>
        <dbReference type="EC" id="3.4.15.1"/>
    </reaction>
    <physiologicalReaction direction="left-to-right" evidence="18">
        <dbReference type="Rhea" id="RHEA:63561"/>
    </physiologicalReaction>
</comment>
<dbReference type="Gene3D" id="1.10.1370.30">
    <property type="match status" value="1"/>
</dbReference>
<evidence type="ECO:0000256" key="13">
    <source>
        <dbReference type="ARBA" id="ARBA00036868"/>
    </source>
</evidence>
<keyword evidence="35" id="KW-1133">Transmembrane helix</keyword>
<evidence type="ECO:0000256" key="19">
    <source>
        <dbReference type="ARBA" id="ARBA00048012"/>
    </source>
</evidence>
<feature type="binding site" evidence="32">
    <location>
        <position position="951"/>
    </location>
    <ligand>
        <name>Zn(2+)</name>
        <dbReference type="ChEBI" id="CHEBI:29105"/>
        <label>2</label>
        <note>catalytic</note>
    </ligand>
</feature>
<gene>
    <name evidence="37" type="primary">LOC109865702</name>
</gene>
<comment type="catalytic activity">
    <reaction evidence="15">
        <text>Met-enkephalin-Arg-Phe + H2O = L-arginyl-L-phenylalanine + Met-enkephalin</text>
        <dbReference type="Rhea" id="RHEA:70675"/>
        <dbReference type="ChEBI" id="CHEBI:15377"/>
        <dbReference type="ChEBI" id="CHEBI:189868"/>
        <dbReference type="ChEBI" id="CHEBI:189869"/>
        <dbReference type="ChEBI" id="CHEBI:189870"/>
    </reaction>
    <physiologicalReaction direction="left-to-right" evidence="15">
        <dbReference type="Rhea" id="RHEA:70676"/>
    </physiologicalReaction>
</comment>
<comment type="catalytic activity">
    <reaction evidence="19">
        <text>Met-enkephalin + H2O = L-phenylalanyl-L-methionine + L-tyrosylglycylglycine</text>
        <dbReference type="Rhea" id="RHEA:71483"/>
        <dbReference type="ChEBI" id="CHEBI:15377"/>
        <dbReference type="ChEBI" id="CHEBI:189868"/>
        <dbReference type="ChEBI" id="CHEBI:190708"/>
        <dbReference type="ChEBI" id="CHEBI:190709"/>
    </reaction>
    <physiologicalReaction direction="left-to-right" evidence="19">
        <dbReference type="Rhea" id="RHEA:71484"/>
    </physiologicalReaction>
</comment>
<evidence type="ECO:0000256" key="10">
    <source>
        <dbReference type="ARBA" id="ARBA00023049"/>
    </source>
</evidence>
<keyword evidence="35" id="KW-0472">Membrane</keyword>
<evidence type="ECO:0000256" key="25">
    <source>
        <dbReference type="PIRSR" id="PIRSR601548-1"/>
    </source>
</evidence>
<evidence type="ECO:0000256" key="6">
    <source>
        <dbReference type="ARBA" id="ARBA00022723"/>
    </source>
</evidence>
<evidence type="ECO:0000256" key="30">
    <source>
        <dbReference type="PIRSR" id="PIRSR601548-4"/>
    </source>
</evidence>
<feature type="glycosylation site" description="N-linked (GlcNAc...) asparagine" evidence="31">
    <location>
        <position position="306"/>
    </location>
</feature>
<evidence type="ECO:0000256" key="8">
    <source>
        <dbReference type="ARBA" id="ARBA00022801"/>
    </source>
</evidence>
<evidence type="ECO:0000256" key="15">
    <source>
        <dbReference type="ARBA" id="ARBA00047529"/>
    </source>
</evidence>
<evidence type="ECO:0000256" key="31">
    <source>
        <dbReference type="PIRSR" id="PIRSR601548-5"/>
    </source>
</evidence>
<evidence type="ECO:0000256" key="21">
    <source>
        <dbReference type="ARBA" id="ARBA00049116"/>
    </source>
</evidence>
<keyword evidence="8 34" id="KW-0378">Hydrolase</keyword>
<evidence type="ECO:0000256" key="20">
    <source>
        <dbReference type="ARBA" id="ARBA00048231"/>
    </source>
</evidence>
<dbReference type="Pfam" id="PF01401">
    <property type="entry name" value="Peptidase_M2"/>
    <property type="match status" value="3"/>
</dbReference>
<proteinExistence type="inferred from homology"/>
<evidence type="ECO:0000256" key="33">
    <source>
        <dbReference type="PROSITE-ProRule" id="PRU01355"/>
    </source>
</evidence>
<comment type="catalytic activity">
    <reaction evidence="17">
        <text>goralatide + H2O = N-acetyl-L-seryl-L-aspartate + L-lysyl-L-proline</text>
        <dbReference type="Rhea" id="RHEA:71455"/>
        <dbReference type="ChEBI" id="CHEBI:15377"/>
        <dbReference type="ChEBI" id="CHEBI:190701"/>
        <dbReference type="ChEBI" id="CHEBI:190702"/>
        <dbReference type="ChEBI" id="CHEBI:190703"/>
    </reaction>
    <physiologicalReaction direction="left-to-right" evidence="17">
        <dbReference type="Rhea" id="RHEA:71456"/>
    </physiologicalReaction>
</comment>
<feature type="active site" description="Proton donor 2" evidence="27">
    <location>
        <position position="1077"/>
    </location>
</feature>
<dbReference type="PROSITE" id="PS52011">
    <property type="entry name" value="PEPTIDASE_M2"/>
    <property type="match status" value="2"/>
</dbReference>
<keyword evidence="10 34" id="KW-0482">Metalloprotease</keyword>
<reference evidence="37" key="1">
    <citation type="submission" date="2025-08" db="UniProtKB">
        <authorList>
            <consortium name="Ensembl"/>
        </authorList>
    </citation>
    <scope>IDENTIFICATION</scope>
</reference>
<evidence type="ECO:0000313" key="37">
    <source>
        <dbReference type="Ensembl" id="ENSOKIP00005046804.1"/>
    </source>
</evidence>
<keyword evidence="38" id="KW-1185">Reference proteome</keyword>
<keyword evidence="9 29" id="KW-0862">Zinc</keyword>
<evidence type="ECO:0000256" key="5">
    <source>
        <dbReference type="ARBA" id="ARBA00022670"/>
    </source>
</evidence>
<evidence type="ECO:0000256" key="1">
    <source>
        <dbReference type="ARBA" id="ARBA00001923"/>
    </source>
</evidence>
<dbReference type="GO" id="GO:0005886">
    <property type="term" value="C:plasma membrane"/>
    <property type="evidence" value="ECO:0007669"/>
    <property type="project" value="TreeGrafter"/>
</dbReference>
<dbReference type="GO" id="GO:0008237">
    <property type="term" value="F:metallopeptidase activity"/>
    <property type="evidence" value="ECO:0007669"/>
    <property type="project" value="UniProtKB-KW"/>
</dbReference>
<comment type="cofactor">
    <cofactor evidence="1">
        <name>chloride</name>
        <dbReference type="ChEBI" id="CHEBI:17996"/>
    </cofactor>
</comment>
<organism evidence="37 38">
    <name type="scientific">Oncorhynchus kisutch</name>
    <name type="common">Coho salmon</name>
    <name type="synonym">Salmo kisutch</name>
    <dbReference type="NCBI Taxonomy" id="8019"/>
    <lineage>
        <taxon>Eukaryota</taxon>
        <taxon>Metazoa</taxon>
        <taxon>Chordata</taxon>
        <taxon>Craniata</taxon>
        <taxon>Vertebrata</taxon>
        <taxon>Euteleostomi</taxon>
        <taxon>Actinopterygii</taxon>
        <taxon>Neopterygii</taxon>
        <taxon>Teleostei</taxon>
        <taxon>Protacanthopterygii</taxon>
        <taxon>Salmoniformes</taxon>
        <taxon>Salmonidae</taxon>
        <taxon>Salmoninae</taxon>
        <taxon>Oncorhynchus</taxon>
    </lineage>
</organism>
<dbReference type="FunFam" id="1.10.1370.30:FF:000004">
    <property type="entry name" value="Angiotensin-converting enzyme"/>
    <property type="match status" value="1"/>
</dbReference>
<evidence type="ECO:0000256" key="23">
    <source>
        <dbReference type="ARBA" id="ARBA00049305"/>
    </source>
</evidence>
<accession>A0A8C7MDJ3</accession>
<evidence type="ECO:0000256" key="17">
    <source>
        <dbReference type="ARBA" id="ARBA00047642"/>
    </source>
</evidence>
<evidence type="ECO:0000256" key="16">
    <source>
        <dbReference type="ARBA" id="ARBA00047629"/>
    </source>
</evidence>
<keyword evidence="6 29" id="KW-0479">Metal-binding</keyword>
<feature type="binding site" evidence="28">
    <location>
        <position position="219"/>
    </location>
    <ligand>
        <name>chloride</name>
        <dbReference type="ChEBI" id="CHEBI:17996"/>
        <label>1</label>
    </ligand>
</feature>